<sequence>MRWLANITVALVAIGATLGAQAQTADSPAPASTSNENAAAAATTVVGLPHKIKVVAPAVSLVGEEVELKVKLTWPANETYNDTEVPYYVVDHNDKGRIVAEGFFSKSGEDGELAQEASLTPFPLSGSGIFDLDVYLGTGAHLVATASRNTLPDATVHSIHGWITLLPIIALILVALITKQVLMALFCGVFLSAMFVNFYNPLTGFLRSVDHYMVLALSDPDHDKVLLFTWFLAGLIALIQRSGGAEGLAMVVTKWATTRWRGLWVAFAMGMLIFFDDFASCLIVGTNMVQVTDILLISREKLAFFVHATSSPPASLAPVSSWIGYEVGLIADELRKLGNTADPFMIFLKTIISRFYPIFMIILLIVLNLLKRDFGPMLRAERRAFREGK</sequence>
<dbReference type="PANTHER" id="PTHR43478:SF1">
    <property type="entry name" value="NA+_H+ ANTIPORTER NHAC-LIKE C-TERMINAL DOMAIN-CONTAINING PROTEIN"/>
    <property type="match status" value="1"/>
</dbReference>
<evidence type="ECO:0000256" key="3">
    <source>
        <dbReference type="ARBA" id="ARBA00022692"/>
    </source>
</evidence>
<feature type="domain" description="Na+/H+ antiporter NhaC-like C-terminal" evidence="8">
    <location>
        <begin position="316"/>
        <end position="385"/>
    </location>
</feature>
<evidence type="ECO:0000256" key="7">
    <source>
        <dbReference type="SAM" id="SignalP"/>
    </source>
</evidence>
<gene>
    <name evidence="9" type="ORF">THASP1DRAFT_31532</name>
</gene>
<dbReference type="Pfam" id="PF03553">
    <property type="entry name" value="Na_H_antiporter"/>
    <property type="match status" value="1"/>
</dbReference>
<protein>
    <recommendedName>
        <fullName evidence="8">Na+/H+ antiporter NhaC-like C-terminal domain-containing protein</fullName>
    </recommendedName>
</protein>
<dbReference type="InterPro" id="IPR018461">
    <property type="entry name" value="Na/H_Antiport_NhaC-like_C"/>
</dbReference>
<dbReference type="EMBL" id="KZ992842">
    <property type="protein sequence ID" value="RKP06660.1"/>
    <property type="molecule type" value="Genomic_DNA"/>
</dbReference>
<evidence type="ECO:0000256" key="5">
    <source>
        <dbReference type="ARBA" id="ARBA00023136"/>
    </source>
</evidence>
<feature type="non-terminal residue" evidence="9">
    <location>
        <position position="389"/>
    </location>
</feature>
<keyword evidence="5 6" id="KW-0472">Membrane</keyword>
<keyword evidence="7" id="KW-0732">Signal</keyword>
<dbReference type="STRING" id="78915.A0A4P9XMY6"/>
<keyword evidence="4 6" id="KW-1133">Transmembrane helix</keyword>
<reference evidence="10" key="1">
    <citation type="journal article" date="2018" name="Nat. Microbiol.">
        <title>Leveraging single-cell genomics to expand the fungal tree of life.</title>
        <authorList>
            <person name="Ahrendt S.R."/>
            <person name="Quandt C.A."/>
            <person name="Ciobanu D."/>
            <person name="Clum A."/>
            <person name="Salamov A."/>
            <person name="Andreopoulos B."/>
            <person name="Cheng J.F."/>
            <person name="Woyke T."/>
            <person name="Pelin A."/>
            <person name="Henrissat B."/>
            <person name="Reynolds N.K."/>
            <person name="Benny G.L."/>
            <person name="Smith M.E."/>
            <person name="James T.Y."/>
            <person name="Grigoriev I.V."/>
        </authorList>
    </citation>
    <scope>NUCLEOTIDE SEQUENCE [LARGE SCALE GENOMIC DNA]</scope>
    <source>
        <strain evidence="10">RSA 1356</strain>
    </source>
</reference>
<accession>A0A4P9XMY6</accession>
<keyword evidence="3 6" id="KW-0812">Transmembrane</keyword>
<proteinExistence type="predicted"/>
<keyword evidence="2" id="KW-1003">Cell membrane</keyword>
<feature type="transmembrane region" description="Helical" evidence="6">
    <location>
        <begin position="159"/>
        <end position="177"/>
    </location>
</feature>
<dbReference type="GO" id="GO:0005886">
    <property type="term" value="C:plasma membrane"/>
    <property type="evidence" value="ECO:0007669"/>
    <property type="project" value="UniProtKB-SubCell"/>
</dbReference>
<feature type="transmembrane region" description="Helical" evidence="6">
    <location>
        <begin position="263"/>
        <end position="285"/>
    </location>
</feature>
<evidence type="ECO:0000313" key="9">
    <source>
        <dbReference type="EMBL" id="RKP06660.1"/>
    </source>
</evidence>
<evidence type="ECO:0000313" key="10">
    <source>
        <dbReference type="Proteomes" id="UP000271241"/>
    </source>
</evidence>
<feature type="transmembrane region" description="Helical" evidence="6">
    <location>
        <begin position="225"/>
        <end position="242"/>
    </location>
</feature>
<feature type="transmembrane region" description="Helical" evidence="6">
    <location>
        <begin position="184"/>
        <end position="205"/>
    </location>
</feature>
<evidence type="ECO:0000259" key="8">
    <source>
        <dbReference type="Pfam" id="PF03553"/>
    </source>
</evidence>
<evidence type="ECO:0000256" key="6">
    <source>
        <dbReference type="SAM" id="Phobius"/>
    </source>
</evidence>
<name>A0A4P9XMY6_9FUNG</name>
<dbReference type="OrthoDB" id="5593520at2759"/>
<keyword evidence="10" id="KW-1185">Reference proteome</keyword>
<dbReference type="AlphaFoldDB" id="A0A4P9XMY6"/>
<dbReference type="PANTHER" id="PTHR43478">
    <property type="entry name" value="NA+/H+ ANTIPORTER-RELATED"/>
    <property type="match status" value="1"/>
</dbReference>
<evidence type="ECO:0000256" key="1">
    <source>
        <dbReference type="ARBA" id="ARBA00004651"/>
    </source>
</evidence>
<organism evidence="9 10">
    <name type="scientific">Thamnocephalis sphaerospora</name>
    <dbReference type="NCBI Taxonomy" id="78915"/>
    <lineage>
        <taxon>Eukaryota</taxon>
        <taxon>Fungi</taxon>
        <taxon>Fungi incertae sedis</taxon>
        <taxon>Zoopagomycota</taxon>
        <taxon>Zoopagomycotina</taxon>
        <taxon>Zoopagomycetes</taxon>
        <taxon>Zoopagales</taxon>
        <taxon>Sigmoideomycetaceae</taxon>
        <taxon>Thamnocephalis</taxon>
    </lineage>
</organism>
<comment type="subcellular location">
    <subcellularLocation>
        <location evidence="1">Cell membrane</location>
        <topology evidence="1">Multi-pass membrane protein</topology>
    </subcellularLocation>
</comment>
<dbReference type="Proteomes" id="UP000271241">
    <property type="component" value="Unassembled WGS sequence"/>
</dbReference>
<feature type="transmembrane region" description="Helical" evidence="6">
    <location>
        <begin position="351"/>
        <end position="370"/>
    </location>
</feature>
<feature type="signal peptide" evidence="7">
    <location>
        <begin position="1"/>
        <end position="19"/>
    </location>
</feature>
<evidence type="ECO:0000256" key="4">
    <source>
        <dbReference type="ARBA" id="ARBA00022989"/>
    </source>
</evidence>
<evidence type="ECO:0000256" key="2">
    <source>
        <dbReference type="ARBA" id="ARBA00022475"/>
    </source>
</evidence>
<feature type="chain" id="PRO_5020499921" description="Na+/H+ antiporter NhaC-like C-terminal domain-containing protein" evidence="7">
    <location>
        <begin position="20"/>
        <end position="389"/>
    </location>
</feature>